<keyword evidence="5 6" id="KW-0694">RNA-binding</keyword>
<dbReference type="NCBIfam" id="TIGR01032">
    <property type="entry name" value="rplT_bact"/>
    <property type="match status" value="1"/>
</dbReference>
<evidence type="ECO:0000313" key="7">
    <source>
        <dbReference type="EMBL" id="OGF31785.1"/>
    </source>
</evidence>
<dbReference type="Gene3D" id="6.10.160.10">
    <property type="match status" value="1"/>
</dbReference>
<dbReference type="PRINTS" id="PR00062">
    <property type="entry name" value="RIBOSOMALL20"/>
</dbReference>
<accession>A0A1F5SYI3</accession>
<dbReference type="FunFam" id="1.10.1900.20:FF:000001">
    <property type="entry name" value="50S ribosomal protein L20"/>
    <property type="match status" value="1"/>
</dbReference>
<dbReference type="Pfam" id="PF00453">
    <property type="entry name" value="Ribosomal_L20"/>
    <property type="match status" value="1"/>
</dbReference>
<keyword evidence="3 5" id="KW-0687">Ribonucleoprotein</keyword>
<keyword evidence="2 5" id="KW-0689">Ribosomal protein</keyword>
<evidence type="ECO:0000313" key="8">
    <source>
        <dbReference type="Proteomes" id="UP000179001"/>
    </source>
</evidence>
<proteinExistence type="inferred from homology"/>
<dbReference type="AlphaFoldDB" id="A0A1F5SYI3"/>
<dbReference type="Proteomes" id="UP000179001">
    <property type="component" value="Unassembled WGS sequence"/>
</dbReference>
<evidence type="ECO:0000256" key="1">
    <source>
        <dbReference type="ARBA" id="ARBA00007698"/>
    </source>
</evidence>
<dbReference type="Gene3D" id="1.10.1900.20">
    <property type="entry name" value="Ribosomal protein L20"/>
    <property type="match status" value="1"/>
</dbReference>
<comment type="caution">
    <text evidence="7">The sequence shown here is derived from an EMBL/GenBank/DDBJ whole genome shotgun (WGS) entry which is preliminary data.</text>
</comment>
<reference evidence="7 8" key="1">
    <citation type="journal article" date="2016" name="Nat. Commun.">
        <title>Thousands of microbial genomes shed light on interconnected biogeochemical processes in an aquifer system.</title>
        <authorList>
            <person name="Anantharaman K."/>
            <person name="Brown C.T."/>
            <person name="Hug L.A."/>
            <person name="Sharon I."/>
            <person name="Castelle C.J."/>
            <person name="Probst A.J."/>
            <person name="Thomas B.C."/>
            <person name="Singh A."/>
            <person name="Wilkins M.J."/>
            <person name="Karaoz U."/>
            <person name="Brodie E.L."/>
            <person name="Williams K.H."/>
            <person name="Hubbard S.S."/>
            <person name="Banfield J.F."/>
        </authorList>
    </citation>
    <scope>NUCLEOTIDE SEQUENCE [LARGE SCALE GENOMIC DNA]</scope>
</reference>
<organism evidence="7 8">
    <name type="scientific">Candidatus Falkowbacteria bacterium RIFOXYC2_FULL_36_12</name>
    <dbReference type="NCBI Taxonomy" id="1798002"/>
    <lineage>
        <taxon>Bacteria</taxon>
        <taxon>Candidatus Falkowiibacteriota</taxon>
    </lineage>
</organism>
<dbReference type="InterPro" id="IPR005813">
    <property type="entry name" value="Ribosomal_bL20"/>
</dbReference>
<name>A0A1F5SYI3_9BACT</name>
<dbReference type="GO" id="GO:1990904">
    <property type="term" value="C:ribonucleoprotein complex"/>
    <property type="evidence" value="ECO:0007669"/>
    <property type="project" value="UniProtKB-KW"/>
</dbReference>
<comment type="function">
    <text evidence="5 6">Binds directly to 23S ribosomal RNA and is necessary for the in vitro assembly process of the 50S ribosomal subunit. It is not involved in the protein synthesizing functions of that subunit.</text>
</comment>
<evidence type="ECO:0000256" key="5">
    <source>
        <dbReference type="HAMAP-Rule" id="MF_00382"/>
    </source>
</evidence>
<dbReference type="CDD" id="cd07026">
    <property type="entry name" value="Ribosomal_L20"/>
    <property type="match status" value="1"/>
</dbReference>
<dbReference type="EMBL" id="MFGJ01000007">
    <property type="protein sequence ID" value="OGF31785.1"/>
    <property type="molecule type" value="Genomic_DNA"/>
</dbReference>
<dbReference type="GO" id="GO:0005840">
    <property type="term" value="C:ribosome"/>
    <property type="evidence" value="ECO:0007669"/>
    <property type="project" value="UniProtKB-KW"/>
</dbReference>
<evidence type="ECO:0000256" key="6">
    <source>
        <dbReference type="RuleBase" id="RU000560"/>
    </source>
</evidence>
<evidence type="ECO:0000256" key="2">
    <source>
        <dbReference type="ARBA" id="ARBA00022980"/>
    </source>
</evidence>
<gene>
    <name evidence="5" type="primary">rplT</name>
    <name evidence="7" type="ORF">A2478_04855</name>
</gene>
<sequence length="114" mass="13351">MARVKRGTIHSKKRRNILKKTKGYKWGRKKLIRLATTAVKKAGVQAYTGRKLKKRTSRRLWQVKLNAAVRPFDLSYSKFIGLIKKNKIELDRKVLADIAEFEPKVFEKIVEKLK</sequence>
<dbReference type="GO" id="GO:0019843">
    <property type="term" value="F:rRNA binding"/>
    <property type="evidence" value="ECO:0007669"/>
    <property type="project" value="UniProtKB-UniRule"/>
</dbReference>
<evidence type="ECO:0000256" key="3">
    <source>
        <dbReference type="ARBA" id="ARBA00023274"/>
    </source>
</evidence>
<comment type="similarity">
    <text evidence="1 5 6">Belongs to the bacterial ribosomal protein bL20 family.</text>
</comment>
<dbReference type="GO" id="GO:0000027">
    <property type="term" value="P:ribosomal large subunit assembly"/>
    <property type="evidence" value="ECO:0007669"/>
    <property type="project" value="UniProtKB-UniRule"/>
</dbReference>
<dbReference type="PANTHER" id="PTHR10986">
    <property type="entry name" value="39S RIBOSOMAL PROTEIN L20"/>
    <property type="match status" value="1"/>
</dbReference>
<dbReference type="STRING" id="1798002.A2478_04855"/>
<dbReference type="SUPFAM" id="SSF74731">
    <property type="entry name" value="Ribosomal protein L20"/>
    <property type="match status" value="1"/>
</dbReference>
<protein>
    <recommendedName>
        <fullName evidence="4 5">Large ribosomal subunit protein bL20</fullName>
    </recommendedName>
</protein>
<dbReference type="GO" id="GO:0003735">
    <property type="term" value="F:structural constituent of ribosome"/>
    <property type="evidence" value="ECO:0007669"/>
    <property type="project" value="InterPro"/>
</dbReference>
<dbReference type="HAMAP" id="MF_00382">
    <property type="entry name" value="Ribosomal_bL20"/>
    <property type="match status" value="1"/>
</dbReference>
<dbReference type="InterPro" id="IPR035566">
    <property type="entry name" value="Ribosomal_protein_bL20_C"/>
</dbReference>
<keyword evidence="5 6" id="KW-0699">rRNA-binding</keyword>
<dbReference type="GO" id="GO:0006412">
    <property type="term" value="P:translation"/>
    <property type="evidence" value="ECO:0007669"/>
    <property type="project" value="InterPro"/>
</dbReference>
<evidence type="ECO:0000256" key="4">
    <source>
        <dbReference type="ARBA" id="ARBA00035172"/>
    </source>
</evidence>